<proteinExistence type="predicted"/>
<feature type="compositionally biased region" description="Low complexity" evidence="1">
    <location>
        <begin position="78"/>
        <end position="91"/>
    </location>
</feature>
<feature type="region of interest" description="Disordered" evidence="1">
    <location>
        <begin position="55"/>
        <end position="99"/>
    </location>
</feature>
<accession>A0A9D3M9B9</accession>
<dbReference type="AlphaFoldDB" id="A0A9D3M9B9"/>
<protein>
    <submittedName>
        <fullName evidence="2">Uncharacterized protein</fullName>
    </submittedName>
</protein>
<evidence type="ECO:0000256" key="1">
    <source>
        <dbReference type="SAM" id="MobiDB-lite"/>
    </source>
</evidence>
<reference evidence="2" key="1">
    <citation type="submission" date="2021-01" db="EMBL/GenBank/DDBJ databases">
        <title>A chromosome-scale assembly of European eel, Anguilla anguilla.</title>
        <authorList>
            <person name="Henkel C."/>
            <person name="Jong-Raadsen S.A."/>
            <person name="Dufour S."/>
            <person name="Weltzien F.-A."/>
            <person name="Palstra A.P."/>
            <person name="Pelster B."/>
            <person name="Spaink H.P."/>
            <person name="Van Den Thillart G.E."/>
            <person name="Jansen H."/>
            <person name="Zahm M."/>
            <person name="Klopp C."/>
            <person name="Cedric C."/>
            <person name="Louis A."/>
            <person name="Berthelot C."/>
            <person name="Parey E."/>
            <person name="Roest Crollius H."/>
            <person name="Montfort J."/>
            <person name="Robinson-Rechavi M."/>
            <person name="Bucao C."/>
            <person name="Bouchez O."/>
            <person name="Gislard M."/>
            <person name="Lluch J."/>
            <person name="Milhes M."/>
            <person name="Lampietro C."/>
            <person name="Lopez Roques C."/>
            <person name="Donnadieu C."/>
            <person name="Braasch I."/>
            <person name="Desvignes T."/>
            <person name="Postlethwait J."/>
            <person name="Bobe J."/>
            <person name="Guiguen Y."/>
            <person name="Dirks R."/>
        </authorList>
    </citation>
    <scope>NUCLEOTIDE SEQUENCE</scope>
    <source>
        <strain evidence="2">Tag_6206</strain>
        <tissue evidence="2">Liver</tissue>
    </source>
</reference>
<evidence type="ECO:0000313" key="2">
    <source>
        <dbReference type="EMBL" id="KAG5844846.1"/>
    </source>
</evidence>
<comment type="caution">
    <text evidence="2">The sequence shown here is derived from an EMBL/GenBank/DDBJ whole genome shotgun (WGS) entry which is preliminary data.</text>
</comment>
<sequence>MGEMLRAHSAPRQLIQDQLTTRKSHPKHHAQTGQADPKHHARTLCGGGVACVGCRGGQGKDGRLNRTAEGLRTPLPEPGVSSSPPAPSVSSRALRLAEH</sequence>
<name>A0A9D3M9B9_ANGAN</name>
<keyword evidence="3" id="KW-1185">Reference proteome</keyword>
<dbReference type="EMBL" id="JAFIRN010000008">
    <property type="protein sequence ID" value="KAG5844846.1"/>
    <property type="molecule type" value="Genomic_DNA"/>
</dbReference>
<evidence type="ECO:0000313" key="3">
    <source>
        <dbReference type="Proteomes" id="UP001044222"/>
    </source>
</evidence>
<gene>
    <name evidence="2" type="ORF">ANANG_G00167380</name>
</gene>
<organism evidence="2 3">
    <name type="scientific">Anguilla anguilla</name>
    <name type="common">European freshwater eel</name>
    <name type="synonym">Muraena anguilla</name>
    <dbReference type="NCBI Taxonomy" id="7936"/>
    <lineage>
        <taxon>Eukaryota</taxon>
        <taxon>Metazoa</taxon>
        <taxon>Chordata</taxon>
        <taxon>Craniata</taxon>
        <taxon>Vertebrata</taxon>
        <taxon>Euteleostomi</taxon>
        <taxon>Actinopterygii</taxon>
        <taxon>Neopterygii</taxon>
        <taxon>Teleostei</taxon>
        <taxon>Anguilliformes</taxon>
        <taxon>Anguillidae</taxon>
        <taxon>Anguilla</taxon>
    </lineage>
</organism>
<feature type="region of interest" description="Disordered" evidence="1">
    <location>
        <begin position="1"/>
        <end position="42"/>
    </location>
</feature>
<dbReference type="Proteomes" id="UP001044222">
    <property type="component" value="Chromosome 8"/>
</dbReference>